<reference evidence="2" key="2">
    <citation type="journal article" date="2021" name="PeerJ">
        <title>Extensive microbial diversity within the chicken gut microbiome revealed by metagenomics and culture.</title>
        <authorList>
            <person name="Gilroy R."/>
            <person name="Ravi A."/>
            <person name="Getino M."/>
            <person name="Pursley I."/>
            <person name="Horton D.L."/>
            <person name="Alikhan N.F."/>
            <person name="Baker D."/>
            <person name="Gharbi K."/>
            <person name="Hall N."/>
            <person name="Watson M."/>
            <person name="Adriaenssens E.M."/>
            <person name="Foster-Nyarko E."/>
            <person name="Jarju S."/>
            <person name="Secka A."/>
            <person name="Antonio M."/>
            <person name="Oren A."/>
            <person name="Chaudhuri R.R."/>
            <person name="La Ragione R."/>
            <person name="Hildebrand F."/>
            <person name="Pallen M.J."/>
        </authorList>
    </citation>
    <scope>NUCLEOTIDE SEQUENCE</scope>
    <source>
        <strain evidence="2">CHK136-897</strain>
    </source>
</reference>
<proteinExistence type="predicted"/>
<dbReference type="InterPro" id="IPR038726">
    <property type="entry name" value="PDDEXK_AddAB-type"/>
</dbReference>
<dbReference type="Pfam" id="PF12705">
    <property type="entry name" value="PDDEXK_1"/>
    <property type="match status" value="1"/>
</dbReference>
<dbReference type="InterPro" id="IPR027417">
    <property type="entry name" value="P-loop_NTPase"/>
</dbReference>
<reference evidence="2" key="1">
    <citation type="submission" date="2020-10" db="EMBL/GenBank/DDBJ databases">
        <authorList>
            <person name="Gilroy R."/>
        </authorList>
    </citation>
    <scope>NUCLEOTIDE SEQUENCE</scope>
    <source>
        <strain evidence="2">CHK136-897</strain>
    </source>
</reference>
<gene>
    <name evidence="2" type="ORF">IAC63_04340</name>
</gene>
<dbReference type="EMBL" id="DVNO01000036">
    <property type="protein sequence ID" value="HIU65837.1"/>
    <property type="molecule type" value="Genomic_DNA"/>
</dbReference>
<dbReference type="AlphaFoldDB" id="A0A9D1MSV1"/>
<name>A0A9D1MSV1_9PROT</name>
<comment type="caution">
    <text evidence="2">The sequence shown here is derived from an EMBL/GenBank/DDBJ whole genome shotgun (WGS) entry which is preliminary data.</text>
</comment>
<accession>A0A9D1MSV1</accession>
<evidence type="ECO:0000259" key="1">
    <source>
        <dbReference type="Pfam" id="PF12705"/>
    </source>
</evidence>
<feature type="domain" description="PD-(D/E)XK endonuclease-like" evidence="1">
    <location>
        <begin position="599"/>
        <end position="806"/>
    </location>
</feature>
<evidence type="ECO:0000313" key="3">
    <source>
        <dbReference type="Proteomes" id="UP000824142"/>
    </source>
</evidence>
<evidence type="ECO:0000313" key="2">
    <source>
        <dbReference type="EMBL" id="HIU65837.1"/>
    </source>
</evidence>
<sequence length="837" mass="93856">MASNKNIFYATNPARMMDALYKVLQDSGVPLSDMLIFLPSRRAVRGLEKFLVDRAGHSIFLPRLVALGEGSDENSEEDEESVDALSDTMRLALITKLLVADASIGNVVTALPVAHDLLRMQDYLENEGVDVTEINWMELVDDKYAAHFQHKAKLLNILSEAQKLVTNNKPTKTQVRNSDIRAWIKSLDKYKLVVVCGSTASVPATADLMEAIAKMPNGRIILSGHIDGRHEDFILATNPYNAEYKFLNRIGVSMQELVPIDVGKSCINFFNCAFGNDTDIPQEFTDLSHCHLINCERESEEAVVVAEIATQAVEENKTVLVITPDAAGNQRIAAEFKARGLKADFSGAIPGTRTLLGRAILNKFDEWIENYDTSFFDNVYSSCGYDLIRTLVSIVDDYELDFEPKFLLDESDSIQIWQALKELSECLKTLNMRLTLADARSFIADALSSVQVRTQIDEDVKIIVLGTIESRMQTADVVILTALNDGMFPAQGYENAWLPRDIAEKIGLPSPDRKVSLQALDFMNLSCGKDVFWTRSSTSGGVKTMPSRFLSRVAVRRGKYDVDFEKSVLSIVRGRDKVELLPLDYSAPCPPVDWGDIYVTDLELLIHNPYAFYVRHLLRLRVLNDYWALPDARDFGNLVHEVIEKSSDFSPTTLVQEMDARALEKLGADSVLFHFWHKRFLEIAPVVANLMTDLVGSVPEIDGKITIDGHTVRARADRIWDGGVMDIKTGAVPSKSNLEKGTMPQLPLEAYILQKGGFPIKTTIKSQTPVMMFLQLKNRDVKTVNYDSVVTEQMMKAAVEKVKQVIDIFLVGRAPYEYRQTHEAKYKMYDDLARCND</sequence>
<protein>
    <submittedName>
        <fullName evidence="2">PD-(D/E)XK nuclease family protein</fullName>
    </submittedName>
</protein>
<dbReference type="SUPFAM" id="SSF52540">
    <property type="entry name" value="P-loop containing nucleoside triphosphate hydrolases"/>
    <property type="match status" value="1"/>
</dbReference>
<organism evidence="2 3">
    <name type="scientific">Candidatus Enterousia avicola</name>
    <dbReference type="NCBI Taxonomy" id="2840787"/>
    <lineage>
        <taxon>Bacteria</taxon>
        <taxon>Pseudomonadati</taxon>
        <taxon>Pseudomonadota</taxon>
        <taxon>Alphaproteobacteria</taxon>
        <taxon>Candidatus Enterousia</taxon>
    </lineage>
</organism>
<dbReference type="Proteomes" id="UP000824142">
    <property type="component" value="Unassembled WGS sequence"/>
</dbReference>